<gene>
    <name evidence="19" type="primary">treZ</name>
    <name evidence="19" type="ORF">BN874_120015</name>
</gene>
<evidence type="ECO:0000256" key="6">
    <source>
        <dbReference type="ARBA" id="ARBA00022490"/>
    </source>
</evidence>
<evidence type="ECO:0000259" key="18">
    <source>
        <dbReference type="SMART" id="SM00642"/>
    </source>
</evidence>
<dbReference type="Gene3D" id="3.20.20.80">
    <property type="entry name" value="Glycosidases"/>
    <property type="match status" value="1"/>
</dbReference>
<dbReference type="InterPro" id="IPR044901">
    <property type="entry name" value="Trehalose_TreZ_E-set_sf"/>
</dbReference>
<dbReference type="AlphaFoldDB" id="A0A7U7G861"/>
<keyword evidence="20" id="KW-1185">Reference proteome</keyword>
<dbReference type="Gene3D" id="1.10.10.760">
    <property type="entry name" value="E-set domains of sugar-utilizing enzymes"/>
    <property type="match status" value="1"/>
</dbReference>
<dbReference type="PIRSF" id="PIRSF006337">
    <property type="entry name" value="Trehalose_TreZ"/>
    <property type="match status" value="1"/>
</dbReference>
<dbReference type="NCBIfam" id="TIGR02402">
    <property type="entry name" value="trehalose_TreZ"/>
    <property type="match status" value="1"/>
</dbReference>
<evidence type="ECO:0000256" key="2">
    <source>
        <dbReference type="ARBA" id="ARBA00005199"/>
    </source>
</evidence>
<dbReference type="GO" id="GO:0005737">
    <property type="term" value="C:cytoplasm"/>
    <property type="evidence" value="ECO:0007669"/>
    <property type="project" value="UniProtKB-SubCell"/>
</dbReference>
<protein>
    <recommendedName>
        <fullName evidence="5 13">Malto-oligosyltrehalose trehalohydrolase</fullName>
        <shortName evidence="14">MTHase</shortName>
        <ecNumber evidence="4 13">3.2.1.141</ecNumber>
    </recommendedName>
    <alternativeName>
        <fullName evidence="11 14">4-alpha-D-((1-&gt;4)-alpha-D-glucano)trehalose trehalohydrolase</fullName>
    </alternativeName>
    <alternativeName>
        <fullName evidence="10 14">Maltooligosyl trehalose trehalohydrolase</fullName>
    </alternativeName>
</protein>
<dbReference type="Pfam" id="PF00128">
    <property type="entry name" value="Alpha-amylase"/>
    <property type="match status" value="1"/>
</dbReference>
<evidence type="ECO:0000256" key="10">
    <source>
        <dbReference type="ARBA" id="ARBA00032057"/>
    </source>
</evidence>
<evidence type="ECO:0000256" key="11">
    <source>
        <dbReference type="ARBA" id="ARBA00033284"/>
    </source>
</evidence>
<evidence type="ECO:0000256" key="16">
    <source>
        <dbReference type="PIRSR" id="PIRSR006337-2"/>
    </source>
</evidence>
<evidence type="ECO:0000256" key="3">
    <source>
        <dbReference type="ARBA" id="ARBA00008061"/>
    </source>
</evidence>
<accession>A0A7U7G861</accession>
<dbReference type="GO" id="GO:0005992">
    <property type="term" value="P:trehalose biosynthetic process"/>
    <property type="evidence" value="ECO:0007669"/>
    <property type="project" value="UniProtKB-UniRule"/>
</dbReference>
<feature type="site" description="Transition state stabilizer" evidence="17">
    <location>
        <position position="392"/>
    </location>
</feature>
<proteinExistence type="inferred from homology"/>
<dbReference type="InterPro" id="IPR017853">
    <property type="entry name" value="GH"/>
</dbReference>
<evidence type="ECO:0000256" key="4">
    <source>
        <dbReference type="ARBA" id="ARBA00012268"/>
    </source>
</evidence>
<organism evidence="19 20">
    <name type="scientific">Candidatus Contendobacter odensis Run_B_J11</name>
    <dbReference type="NCBI Taxonomy" id="1400861"/>
    <lineage>
        <taxon>Bacteria</taxon>
        <taxon>Pseudomonadati</taxon>
        <taxon>Pseudomonadota</taxon>
        <taxon>Gammaproteobacteria</taxon>
        <taxon>Candidatus Competibacteraceae</taxon>
        <taxon>Candidatus Contendibacter</taxon>
    </lineage>
</organism>
<evidence type="ECO:0000256" key="12">
    <source>
        <dbReference type="ARBA" id="ARBA00034013"/>
    </source>
</evidence>
<evidence type="ECO:0000256" key="8">
    <source>
        <dbReference type="ARBA" id="ARBA00023277"/>
    </source>
</evidence>
<keyword evidence="8" id="KW-0119">Carbohydrate metabolism</keyword>
<dbReference type="EMBL" id="CBTK010000024">
    <property type="protein sequence ID" value="CDH43364.1"/>
    <property type="molecule type" value="Genomic_DNA"/>
</dbReference>
<keyword evidence="6" id="KW-0963">Cytoplasm</keyword>
<feature type="active site" description="Proton donor" evidence="15">
    <location>
        <position position="298"/>
    </location>
</feature>
<dbReference type="InterPro" id="IPR012768">
    <property type="entry name" value="Trehalose_TreZ"/>
</dbReference>
<evidence type="ECO:0000256" key="14">
    <source>
        <dbReference type="PIRNR" id="PIRNR006337"/>
    </source>
</evidence>
<dbReference type="InterPro" id="IPR006047">
    <property type="entry name" value="GH13_cat_dom"/>
</dbReference>
<dbReference type="UniPathway" id="UPA00299"/>
<feature type="binding site" evidence="16">
    <location>
        <begin position="323"/>
        <end position="327"/>
    </location>
    <ligand>
        <name>substrate</name>
    </ligand>
</feature>
<reference evidence="19 20" key="1">
    <citation type="journal article" date="2014" name="ISME J.">
        <title>Candidatus Competibacter-lineage genomes retrieved from metagenomes reveal functional metabolic diversity.</title>
        <authorList>
            <person name="McIlroy S.J."/>
            <person name="Albertsen M."/>
            <person name="Andresen E.K."/>
            <person name="Saunders A.M."/>
            <person name="Kristiansen R."/>
            <person name="Stokholm-Bjerregaard M."/>
            <person name="Nielsen K.L."/>
            <person name="Nielsen P.H."/>
        </authorList>
    </citation>
    <scope>NUCLEOTIDE SEQUENCE [LARGE SCALE GENOMIC DNA]</scope>
    <source>
        <strain evidence="19 20">Run_B_J11</strain>
    </source>
</reference>
<dbReference type="CDD" id="cd02853">
    <property type="entry name" value="E_set_MTHase_like_N"/>
    <property type="match status" value="1"/>
</dbReference>
<comment type="subcellular location">
    <subcellularLocation>
        <location evidence="1 15">Cytoplasm</location>
    </subcellularLocation>
</comment>
<dbReference type="EC" id="3.2.1.141" evidence="4 13"/>
<feature type="active site" description="Nucleophile" evidence="15">
    <location>
        <position position="261"/>
    </location>
</feature>
<dbReference type="PANTHER" id="PTHR43651">
    <property type="entry name" value="1,4-ALPHA-GLUCAN-BRANCHING ENZYME"/>
    <property type="match status" value="1"/>
</dbReference>
<dbReference type="GO" id="GO:0033942">
    <property type="term" value="F:4-alpha-D-(1-&gt;4)-alpha-D-glucanotrehalose trehalohydrolase activity"/>
    <property type="evidence" value="ECO:0007669"/>
    <property type="project" value="UniProtKB-EC"/>
</dbReference>
<evidence type="ECO:0000256" key="7">
    <source>
        <dbReference type="ARBA" id="ARBA00022801"/>
    </source>
</evidence>
<dbReference type="InterPro" id="IPR013783">
    <property type="entry name" value="Ig-like_fold"/>
</dbReference>
<dbReference type="Gene3D" id="2.60.40.10">
    <property type="entry name" value="Immunoglobulins"/>
    <property type="match status" value="1"/>
</dbReference>
<comment type="similarity">
    <text evidence="3 14">Belongs to the glycosyl hydrolase 13 family.</text>
</comment>
<evidence type="ECO:0000256" key="9">
    <source>
        <dbReference type="ARBA" id="ARBA00023295"/>
    </source>
</evidence>
<evidence type="ECO:0000313" key="20">
    <source>
        <dbReference type="Proteomes" id="UP000019184"/>
    </source>
</evidence>
<dbReference type="Proteomes" id="UP000019184">
    <property type="component" value="Unassembled WGS sequence"/>
</dbReference>
<comment type="caution">
    <text evidence="19">The sequence shown here is derived from an EMBL/GenBank/DDBJ whole genome shotgun (WGS) entry which is preliminary data.</text>
</comment>
<feature type="binding site" evidence="16">
    <location>
        <begin position="391"/>
        <end position="396"/>
    </location>
    <ligand>
        <name>substrate</name>
    </ligand>
</feature>
<evidence type="ECO:0000256" key="15">
    <source>
        <dbReference type="PIRSR" id="PIRSR006337-1"/>
    </source>
</evidence>
<dbReference type="OrthoDB" id="9800174at2"/>
<dbReference type="SUPFAM" id="SSF51445">
    <property type="entry name" value="(Trans)glycosidases"/>
    <property type="match status" value="1"/>
</dbReference>
<evidence type="ECO:0000256" key="1">
    <source>
        <dbReference type="ARBA" id="ARBA00004496"/>
    </source>
</evidence>
<dbReference type="RefSeq" id="WP_034430403.1">
    <property type="nucleotide sequence ID" value="NZ_CBTK010000024.1"/>
</dbReference>
<dbReference type="CDD" id="cd11325">
    <property type="entry name" value="AmyAc_GTHase"/>
    <property type="match status" value="1"/>
</dbReference>
<evidence type="ECO:0000256" key="17">
    <source>
        <dbReference type="PIRSR" id="PIRSR006337-3"/>
    </source>
</evidence>
<dbReference type="SMART" id="SM00642">
    <property type="entry name" value="Aamy"/>
    <property type="match status" value="1"/>
</dbReference>
<evidence type="ECO:0000256" key="5">
    <source>
        <dbReference type="ARBA" id="ARBA00015938"/>
    </source>
</evidence>
<keyword evidence="9 14" id="KW-0326">Glycosidase</keyword>
<feature type="binding site" evidence="16">
    <location>
        <begin position="259"/>
        <end position="264"/>
    </location>
    <ligand>
        <name>substrate</name>
    </ligand>
</feature>
<dbReference type="InterPro" id="IPR014756">
    <property type="entry name" value="Ig_E-set"/>
</dbReference>
<dbReference type="PANTHER" id="PTHR43651:SF11">
    <property type="entry name" value="MALTO-OLIGOSYLTREHALOSE TREHALOHYDROLASE"/>
    <property type="match status" value="1"/>
</dbReference>
<comment type="catalytic activity">
    <reaction evidence="12 14">
        <text>hydrolysis of (1-&gt;4)-alpha-D-glucosidic linkage in 4-alpha-D-[(1-&gt;4)-alpha-D-glucanosyl]n trehalose to yield trehalose and (1-&gt;4)-alpha-D-glucan.</text>
        <dbReference type="EC" id="3.2.1.141"/>
    </reaction>
</comment>
<sequence>MNPFKLGAHYRGDQHCVFTLWAPLLKQAAVHLIAPADRLIPMIRDERGYWHATITGIEPGALYFYQWDGETDRPDPASYSQPQGVHGPSRVVDHAFAWTDGGWQPPPLPQWVMYELHVGTFTAEGTFDAIIPRLPELRELGVNALELLPVAQFPGERNWGYDGVYPYAAQHSYGGVEGLKRLVAACHREGLAVIMDVVYNHLGPEGNYLWGLGTYFTSQYRTPWGDAVNYDGPHSPGVREYMVGNARYWFETCHCDALRLDAVHAIYDFGARHILAELAEVAADCGQRQGRPCYLIAESDLNDPRIVRTPATGGYGLDGQWSDDFHHALHTVLTGERHGYYADFGALEQLAQAYRRPFVYAWDYSPHRQRFHGDDPGDCPAWRFVVCSQNHDQVGNRALGERLSGLLPFPALKLVAAAVLLSPYLPLLFMGEEYGEPRPFLYFISHGDPALIEGVREGRKKEFAAFHAKGEAPDPQAETTFEDSKLQWELGKRGRQGQLRAFYRELLRLRRELPALAHLDNASLTATIIAPGVLELRRWRDGNRIVAWMNFAADSATVTVEPGVGAWRKVIDSADTTWGGENSGLLPQLPDGSLPDTITLSPYAVVVYTTEI</sequence>
<feature type="domain" description="Glycosyl hydrolase family 13 catalytic" evidence="18">
    <location>
        <begin position="90"/>
        <end position="459"/>
    </location>
</feature>
<evidence type="ECO:0000256" key="13">
    <source>
        <dbReference type="NCBIfam" id="TIGR02402"/>
    </source>
</evidence>
<comment type="pathway">
    <text evidence="2 14">Glycan biosynthesis; trehalose biosynthesis.</text>
</comment>
<name>A0A7U7G861_9GAMM</name>
<evidence type="ECO:0000313" key="19">
    <source>
        <dbReference type="EMBL" id="CDH43364.1"/>
    </source>
</evidence>
<keyword evidence="7 14" id="KW-0378">Hydrolase</keyword>
<dbReference type="SUPFAM" id="SSF81296">
    <property type="entry name" value="E set domains"/>
    <property type="match status" value="1"/>
</dbReference>